<protein>
    <recommendedName>
        <fullName evidence="2">Glycosyl transferase family 8 C-terminal domain-containing protein</fullName>
    </recommendedName>
</protein>
<dbReference type="HOGENOM" id="CLU_075270_0_0_12"/>
<dbReference type="SUPFAM" id="SSF53448">
    <property type="entry name" value="Nucleotide-diphospho-sugar transferases"/>
    <property type="match status" value="1"/>
</dbReference>
<comment type="caution">
    <text evidence="1">The sequence shown here is derived from an EMBL/GenBank/DDBJ whole genome shotgun (WGS) entry which is preliminary data.</text>
</comment>
<dbReference type="RefSeq" id="WP_002682762.1">
    <property type="nucleotide sequence ID" value="NZ_CM001795.1"/>
</dbReference>
<accession>A0A0E2E985</accession>
<dbReference type="GO" id="GO:0016757">
    <property type="term" value="F:glycosyltransferase activity"/>
    <property type="evidence" value="ECO:0007669"/>
    <property type="project" value="InterPro"/>
</dbReference>
<reference evidence="1" key="1">
    <citation type="submission" date="2012-01" db="EMBL/GenBank/DDBJ databases">
        <title>The Genome Sequence of Treponema denticola H-22.</title>
        <authorList>
            <consortium name="The Broad Institute Genome Sequencing Platform"/>
            <person name="Earl A."/>
            <person name="Ward D."/>
            <person name="Feldgarden M."/>
            <person name="Gevers D."/>
            <person name="Blanton J.M."/>
            <person name="Fenno C.J."/>
            <person name="Baranova O.V."/>
            <person name="Mathney J."/>
            <person name="Dewhirst F.E."/>
            <person name="Izard J."/>
            <person name="Young S.K."/>
            <person name="Zeng Q."/>
            <person name="Gargeya S."/>
            <person name="Fitzgerald M."/>
            <person name="Haas B."/>
            <person name="Abouelleil A."/>
            <person name="Alvarado L."/>
            <person name="Arachchi H.M."/>
            <person name="Berlin A."/>
            <person name="Chapman S.B."/>
            <person name="Gearin G."/>
            <person name="Goldberg J."/>
            <person name="Griggs A."/>
            <person name="Gujja S."/>
            <person name="Hansen M."/>
            <person name="Heiman D."/>
            <person name="Howarth C."/>
            <person name="Larimer J."/>
            <person name="Lui A."/>
            <person name="MacDonald P.J.P."/>
            <person name="McCowen C."/>
            <person name="Montmayeur A."/>
            <person name="Murphy C."/>
            <person name="Neiman D."/>
            <person name="Pearson M."/>
            <person name="Priest M."/>
            <person name="Roberts A."/>
            <person name="Saif S."/>
            <person name="Shea T."/>
            <person name="Sisk P."/>
            <person name="Stolte C."/>
            <person name="Sykes S."/>
            <person name="Wortman J."/>
            <person name="Nusbaum C."/>
            <person name="Birren B."/>
        </authorList>
    </citation>
    <scope>NUCLEOTIDE SEQUENCE [LARGE SCALE GENOMIC DNA]</scope>
    <source>
        <strain evidence="1">H-22</strain>
    </source>
</reference>
<dbReference type="InterPro" id="IPR029044">
    <property type="entry name" value="Nucleotide-diphossugar_trans"/>
</dbReference>
<gene>
    <name evidence="1" type="ORF">HMPREF9726_00204</name>
</gene>
<dbReference type="Gene3D" id="3.90.550.10">
    <property type="entry name" value="Spore Coat Polysaccharide Biosynthesis Protein SpsA, Chain A"/>
    <property type="match status" value="1"/>
</dbReference>
<name>A0A0E2E985_TREDN</name>
<sequence>MKTKTAIVTGGTSNDVPAMACLVMNIKDTNPNLADEVVILHDGISEKDQQLINGIFPTRFILYESPFDEVTDFGDVVTKYFSPMVFCKYECFKLLDDYECVIWTDYDVVIVDDLSELKVKSESGIEIMISTDGHIYDAFQGNYSDLEFLKKYDLEREGLCMSLFIVYNNLAGYEYLYKWSVEYTKKLAQYLLLPEQAVINLLLQEFDIKAGVKKIIDKFYSVHPSDFFKSSAVKIIHAYGQPKFWNGLHNKTWEKNYTQWIKMGGTPYEYRTLKYKLKTIKQNFKSKVKKVIKN</sequence>
<dbReference type="AlphaFoldDB" id="A0A0E2E985"/>
<evidence type="ECO:0008006" key="2">
    <source>
        <dbReference type="Google" id="ProtNLM"/>
    </source>
</evidence>
<organism evidence="1">
    <name type="scientific">Treponema denticola H-22</name>
    <dbReference type="NCBI Taxonomy" id="999432"/>
    <lineage>
        <taxon>Bacteria</taxon>
        <taxon>Pseudomonadati</taxon>
        <taxon>Spirochaetota</taxon>
        <taxon>Spirochaetia</taxon>
        <taxon>Spirochaetales</taxon>
        <taxon>Treponemataceae</taxon>
        <taxon>Treponema</taxon>
    </lineage>
</organism>
<evidence type="ECO:0000313" key="1">
    <source>
        <dbReference type="EMBL" id="EMB36012.1"/>
    </source>
</evidence>
<dbReference type="PATRIC" id="fig|999432.5.peg.211"/>
<dbReference type="InterPro" id="IPR002495">
    <property type="entry name" value="Glyco_trans_8"/>
</dbReference>
<proteinExistence type="predicted"/>
<dbReference type="Proteomes" id="UP000011705">
    <property type="component" value="Chromosome"/>
</dbReference>
<dbReference type="EMBL" id="AGDV01000001">
    <property type="protein sequence ID" value="EMB36012.1"/>
    <property type="molecule type" value="Genomic_DNA"/>
</dbReference>
<dbReference type="Pfam" id="PF01501">
    <property type="entry name" value="Glyco_transf_8"/>
    <property type="match status" value="1"/>
</dbReference>